<dbReference type="EMBL" id="PPSL01000001">
    <property type="protein sequence ID" value="PQJ12877.1"/>
    <property type="molecule type" value="Genomic_DNA"/>
</dbReference>
<organism evidence="2 3">
    <name type="scientific">Flavipsychrobacter stenotrophus</name>
    <dbReference type="NCBI Taxonomy" id="2077091"/>
    <lineage>
        <taxon>Bacteria</taxon>
        <taxon>Pseudomonadati</taxon>
        <taxon>Bacteroidota</taxon>
        <taxon>Chitinophagia</taxon>
        <taxon>Chitinophagales</taxon>
        <taxon>Chitinophagaceae</taxon>
        <taxon>Flavipsychrobacter</taxon>
    </lineage>
</organism>
<comment type="caution">
    <text evidence="2">The sequence shown here is derived from an EMBL/GenBank/DDBJ whole genome shotgun (WGS) entry which is preliminary data.</text>
</comment>
<protein>
    <recommendedName>
        <fullName evidence="4">Lipoprotein</fullName>
    </recommendedName>
</protein>
<accession>A0A2S7T200</accession>
<proteinExistence type="predicted"/>
<dbReference type="Proteomes" id="UP000239872">
    <property type="component" value="Unassembled WGS sequence"/>
</dbReference>
<name>A0A2S7T200_9BACT</name>
<evidence type="ECO:0000313" key="3">
    <source>
        <dbReference type="Proteomes" id="UP000239872"/>
    </source>
</evidence>
<gene>
    <name evidence="2" type="ORF">CJD36_003790</name>
</gene>
<evidence type="ECO:0000313" key="2">
    <source>
        <dbReference type="EMBL" id="PQJ12877.1"/>
    </source>
</evidence>
<keyword evidence="1" id="KW-0732">Signal</keyword>
<evidence type="ECO:0008006" key="4">
    <source>
        <dbReference type="Google" id="ProtNLM"/>
    </source>
</evidence>
<keyword evidence="3" id="KW-1185">Reference proteome</keyword>
<dbReference type="PROSITE" id="PS51257">
    <property type="entry name" value="PROKAR_LIPOPROTEIN"/>
    <property type="match status" value="1"/>
</dbReference>
<dbReference type="AlphaFoldDB" id="A0A2S7T200"/>
<reference evidence="2 3" key="1">
    <citation type="submission" date="2018-01" db="EMBL/GenBank/DDBJ databases">
        <title>A novel member of the phylum Bacteroidetes isolated from glacier ice.</title>
        <authorList>
            <person name="Liu Q."/>
            <person name="Xin Y.-H."/>
        </authorList>
    </citation>
    <scope>NUCLEOTIDE SEQUENCE [LARGE SCALE GENOMIC DNA]</scope>
    <source>
        <strain evidence="2 3">RB1R16</strain>
    </source>
</reference>
<feature type="chain" id="PRO_5015616088" description="Lipoprotein" evidence="1">
    <location>
        <begin position="19"/>
        <end position="183"/>
    </location>
</feature>
<evidence type="ECO:0000256" key="1">
    <source>
        <dbReference type="SAM" id="SignalP"/>
    </source>
</evidence>
<feature type="signal peptide" evidence="1">
    <location>
        <begin position="1"/>
        <end position="18"/>
    </location>
</feature>
<sequence length="183" mass="20432">MRNKILIFSLGVTLIVGACTKQSHTTTTTTDKKYSTFNFTFDGTTYNNSLKNSNNHMGCSNFISGITFGSADRLMREFRINAFNDSFSVTIYAKKFDTAVLTGRYRIGDGIDSATQLPYSYGMGRVLGFTRKENSYKNAIDTTSSYLTITEYNSHEIKGTFVLKCQDSIADHNMSGDFDLITP</sequence>
<dbReference type="RefSeq" id="WP_105037761.1">
    <property type="nucleotide sequence ID" value="NZ_PPSL01000001.1"/>
</dbReference>